<evidence type="ECO:0000256" key="16">
    <source>
        <dbReference type="ARBA" id="ARBA00057223"/>
    </source>
</evidence>
<dbReference type="Gene3D" id="3.30.470.20">
    <property type="entry name" value="ATP-grasp fold, B domain"/>
    <property type="match status" value="2"/>
</dbReference>
<feature type="binding site" evidence="18">
    <location>
        <position position="751"/>
    </location>
    <ligand>
        <name>ATP</name>
        <dbReference type="ChEBI" id="CHEBI:30616"/>
        <label>2</label>
    </ligand>
</feature>
<feature type="binding site" evidence="18">
    <location>
        <position position="784"/>
    </location>
    <ligand>
        <name>ATP</name>
        <dbReference type="ChEBI" id="CHEBI:30616"/>
        <label>2</label>
    </ligand>
</feature>
<dbReference type="SUPFAM" id="SSF52440">
    <property type="entry name" value="PreATP-grasp domain"/>
    <property type="match status" value="2"/>
</dbReference>
<dbReference type="PROSITE" id="PS00867">
    <property type="entry name" value="CPSASE_2"/>
    <property type="match status" value="1"/>
</dbReference>
<dbReference type="GO" id="GO:0046872">
    <property type="term" value="F:metal ion binding"/>
    <property type="evidence" value="ECO:0007669"/>
    <property type="project" value="UniProtKB-KW"/>
</dbReference>
<sequence>MPKREDIKKVLLIGSGPIMIGQAAEFDFSGSQACRSLKEEGIEVVLVNSNPATIMTDPEMADAVYIEPLDYRSVEKIIAKERPDGIIAGIGGQTGLNVTSELAEHGILDKYGVKLLGTPLDAIKNTEDRELFKQTMQRIGEKVPRSRAVSSLKEAEEVIDELGLPLIIRPAYTLGGAGGGIAHSREELLEICERGLRRSRIHQVLIEESVLGWKEFEYEVMRDANDTCIVICNMENLDAMGVHTGESMVVTPSQTLNDQEHQMLRTAAIKIIRAFGIEGGCNIQFALKDGDYRIVEVNPRVSRSSALASKATGYPIARVTAKIALGMRLDEILNNVTKQTPASFEPTIDYVVTKIPRWPFDKFVNADKTLTTAMKSTGEVMAIGRTIEESLQKAIRSLDIKMDLGSDEWNSSEVRTLLQTPTSERLFVIYYALRNGFTPEEISQLTSIDVFFIKKIKNIVDMENALEESAKAGEMSADLLRRSKRMGFTDSKIAKHTGRTREEINDLRRKAGINATYKMVDTCAAEFAAATPYYYSCYETMCETKPSDRKKIVILGSGPIRIGQGIEFDYCTVHAVSAIREAGIEAQIINNNPETVSTDYDTSDKLFFEPLTLEDVMNVIEREKPYGVLVQFGGQTSINLALPLEKELKRREDLNTVILGTSPSDIDVAEDREKFNLLMQKLDIKQPDAGYAKSQAQAIEIAARIGYPVLVRPSYVLGGRAMEIVYDRNDLERYMREAVKVSPEHPILIDDFLESAVEIDVDAVCDGKDVLIGAIMEHIEEAGVHSGDSACVIPPQSLSEETLAIVRDYTRRIALALNVKGLINLQMAKKGDTVYVLEANPRSSRTIPFVSKAVGLPLAKIAAQVIIGKSLKELGYNLEKEPTVKHVSVKEVLLPFDKLPGADPVLGPEMKSTGEVMGIDYDYGRAFFKAQLSADNILPLTGKVFMSIRNVDEEQLLEVARKLKDAGIELVGTKGTAEFLEKNGIEMGIIKKVHDGSPNVIDMMRRDEVALVINTPTNKQARKDGSRIRRAAVDFKVPYITTIQAALAAASAITAMKMGEGTVKSINEYHKEIATNN</sequence>
<dbReference type="PANTHER" id="PTHR11405">
    <property type="entry name" value="CARBAMOYLTRANSFERASE FAMILY MEMBER"/>
    <property type="match status" value="1"/>
</dbReference>
<evidence type="ECO:0000313" key="22">
    <source>
        <dbReference type="Proteomes" id="UP001206983"/>
    </source>
</evidence>
<dbReference type="InterPro" id="IPR006275">
    <property type="entry name" value="CPSase_lsu"/>
</dbReference>
<dbReference type="EC" id="6.3.4.16" evidence="18"/>
<dbReference type="NCBIfam" id="TIGR01369">
    <property type="entry name" value="CPSaseII_lrg"/>
    <property type="match status" value="1"/>
</dbReference>
<dbReference type="Pfam" id="PF25596">
    <property type="entry name" value="CPSase_L_D1"/>
    <property type="match status" value="2"/>
</dbReference>
<keyword evidence="6 18" id="KW-0436">Ligase</keyword>
<dbReference type="InterPro" id="IPR005480">
    <property type="entry name" value="CPSase_lsu_oligo"/>
</dbReference>
<evidence type="ECO:0000256" key="3">
    <source>
        <dbReference type="ARBA" id="ARBA00005077"/>
    </source>
</evidence>
<comment type="pathway">
    <text evidence="3 18">Amino-acid biosynthesis; L-arginine biosynthesis; carbamoyl phosphate from bicarbonate: step 1/1.</text>
</comment>
<dbReference type="PRINTS" id="PR00098">
    <property type="entry name" value="CPSASE"/>
</dbReference>
<feature type="binding site" evidence="18">
    <location>
        <position position="242"/>
    </location>
    <ligand>
        <name>ATP</name>
        <dbReference type="ChEBI" id="CHEBI:30616"/>
        <label>1</label>
    </ligand>
</feature>
<comment type="cofactor">
    <cofactor evidence="18">
        <name>Mg(2+)</name>
        <dbReference type="ChEBI" id="CHEBI:18420"/>
    </cofactor>
    <cofactor evidence="18">
        <name>Mn(2+)</name>
        <dbReference type="ChEBI" id="CHEBI:29035"/>
    </cofactor>
    <text evidence="18">Binds 4 Mg(2+) or Mn(2+) ions per subunit.</text>
</comment>
<comment type="domain">
    <text evidence="18">The large subunit is composed of 2 ATP-grasp domains that are involved in binding the 2 ATP molecules needed for carbamoyl phosphate synthesis. The N-terminal ATP-grasp domain (referred to as the carboxyphosphate synthetic component) catalyzes the ATP-dependent phosphorylation of hydrogencarbonate to carboxyphosphate and the subsequent nucleophilic attack by ammonia to form a carbamate intermediate. The C-terminal ATP-grasp domain (referred to as the carbamoyl phosphate synthetic component) then catalyzes the phosphorylation of carbamate with the second ATP to form the end product carbamoyl phosphate. The reactive and unstable enzyme intermediates are sequentially channeled from one active site to the next through the interior of the protein over a distance of at least 96 A.</text>
</comment>
<feature type="binding site" evidence="18">
    <location>
        <position position="785"/>
    </location>
    <ligand>
        <name>ATP</name>
        <dbReference type="ChEBI" id="CHEBI:30616"/>
        <label>2</label>
    </ligand>
</feature>
<feature type="binding site" evidence="18">
    <location>
        <position position="826"/>
    </location>
    <ligand>
        <name>Mg(2+)</name>
        <dbReference type="ChEBI" id="CHEBI:18420"/>
        <label>3</label>
    </ligand>
</feature>
<keyword evidence="8" id="KW-0479">Metal-binding</keyword>
<proteinExistence type="inferred from homology"/>
<feature type="binding site" evidence="18">
    <location>
        <position position="296"/>
    </location>
    <ligand>
        <name>Mn(2+)</name>
        <dbReference type="ChEBI" id="CHEBI:29035"/>
        <label>1</label>
    </ligand>
</feature>
<evidence type="ECO:0000256" key="1">
    <source>
        <dbReference type="ARBA" id="ARBA00001936"/>
    </source>
</evidence>
<dbReference type="Gene3D" id="3.40.50.20">
    <property type="match status" value="2"/>
</dbReference>
<feature type="binding site" evidence="18">
    <location>
        <position position="838"/>
    </location>
    <ligand>
        <name>ATP</name>
        <dbReference type="ChEBI" id="CHEBI:30616"/>
        <label>2</label>
    </ligand>
</feature>
<evidence type="ECO:0000256" key="2">
    <source>
        <dbReference type="ARBA" id="ARBA00004812"/>
    </source>
</evidence>
<feature type="binding site" evidence="18">
    <location>
        <position position="712"/>
    </location>
    <ligand>
        <name>ATP</name>
        <dbReference type="ChEBI" id="CHEBI:30616"/>
        <label>2</label>
    </ligand>
</feature>
<dbReference type="Proteomes" id="UP001206983">
    <property type="component" value="Unassembled WGS sequence"/>
</dbReference>
<evidence type="ECO:0000256" key="5">
    <source>
        <dbReference type="ARBA" id="ARBA00022571"/>
    </source>
</evidence>
<dbReference type="HAMAP" id="MF_01210_A">
    <property type="entry name" value="CPSase_L_chain_A"/>
    <property type="match status" value="1"/>
</dbReference>
<keyword evidence="7 18" id="KW-0028">Amino-acid biosynthesis</keyword>
<feature type="binding site" evidence="18">
    <location>
        <position position="298"/>
    </location>
    <ligand>
        <name>Mg(2+)</name>
        <dbReference type="ChEBI" id="CHEBI:18420"/>
        <label>2</label>
    </ligand>
</feature>
<dbReference type="SMART" id="SM01096">
    <property type="entry name" value="CPSase_L_D3"/>
    <property type="match status" value="1"/>
</dbReference>
<dbReference type="Gene3D" id="3.40.50.1380">
    <property type="entry name" value="Methylglyoxal synthase-like domain"/>
    <property type="match status" value="1"/>
</dbReference>
<comment type="function">
    <text evidence="16 18">Large subunit of the glutamine-dependent carbamoyl phosphate synthetase (CPSase). CPSase catalyzes the formation of carbamoyl phosphate from the ammonia moiety of glutamine, carbonate, and phosphate donated by ATP, constituting the first step of 2 biosynthetic pathways, one leading to arginine and/or urea and the other to pyrimidine nucleotides. The large subunit (synthetase) binds the substrates ammonia (free or transferred from glutamine from the small subunit), hydrogencarbonate and ATP and carries out an ATP-coupled ligase reaction, activating hydrogencarbonate by forming carboxy phosphate which reacts with ammonia to form carbamoyl phosphate.</text>
</comment>
<feature type="binding site" evidence="18">
    <location>
        <position position="208"/>
    </location>
    <ligand>
        <name>ATP</name>
        <dbReference type="ChEBI" id="CHEBI:30616"/>
        <label>1</label>
    </ligand>
</feature>
<feature type="binding site" evidence="18">
    <location>
        <position position="176"/>
    </location>
    <ligand>
        <name>ATP</name>
        <dbReference type="ChEBI" id="CHEBI:30616"/>
        <label>1</label>
    </ligand>
</feature>
<dbReference type="NCBIfam" id="NF009455">
    <property type="entry name" value="PRK12815.1"/>
    <property type="match status" value="1"/>
</dbReference>
<feature type="binding site" evidence="18">
    <location>
        <position position="838"/>
    </location>
    <ligand>
        <name>Mn(2+)</name>
        <dbReference type="ChEBI" id="CHEBI:29035"/>
        <label>4</label>
    </ligand>
</feature>
<comment type="cofactor">
    <cofactor evidence="1">
        <name>Mn(2+)</name>
        <dbReference type="ChEBI" id="CHEBI:29035"/>
    </cofactor>
</comment>
<evidence type="ECO:0000256" key="18">
    <source>
        <dbReference type="HAMAP-Rule" id="MF_01210"/>
    </source>
</evidence>
<comment type="subunit">
    <text evidence="17 18">Composed of two chains; the small (or glutamine) chain promotes the hydrolysis of glutamine to ammonia, which is used by the large (or ammonia) chain to synthesize carbamoyl phosphate. Tetramer of heterodimers (alpha,beta)4.</text>
</comment>
<feature type="binding site" evidence="18">
    <location>
        <position position="241"/>
    </location>
    <ligand>
        <name>ATP</name>
        <dbReference type="ChEBI" id="CHEBI:30616"/>
        <label>1</label>
    </ligand>
</feature>
<feature type="binding site" evidence="18">
    <location>
        <position position="296"/>
    </location>
    <ligand>
        <name>ATP</name>
        <dbReference type="ChEBI" id="CHEBI:30616"/>
        <label>1</label>
    </ligand>
</feature>
<dbReference type="InterPro" id="IPR005483">
    <property type="entry name" value="CPSase_dom"/>
</dbReference>
<name>A0AAE3KYJ5_9EURY</name>
<dbReference type="FunFam" id="1.10.1030.10:FF:000002">
    <property type="entry name" value="Carbamoyl-phosphate synthase large chain"/>
    <property type="match status" value="1"/>
</dbReference>
<feature type="binding site" evidence="18">
    <location>
        <position position="838"/>
    </location>
    <ligand>
        <name>Mn(2+)</name>
        <dbReference type="ChEBI" id="CHEBI:29035"/>
        <label>3</label>
    </ligand>
</feature>
<feature type="binding site" evidence="18">
    <location>
        <position position="296"/>
    </location>
    <ligand>
        <name>Mg(2+)</name>
        <dbReference type="ChEBI" id="CHEBI:18420"/>
        <label>2</label>
    </ligand>
</feature>
<dbReference type="InterPro" id="IPR036897">
    <property type="entry name" value="CarbamoylP_synth_lsu_oligo_sf"/>
</dbReference>
<dbReference type="FunFam" id="3.40.50.20:FF:000002">
    <property type="entry name" value="Carbamoyl-phosphate synthase large chain"/>
    <property type="match status" value="1"/>
</dbReference>
<dbReference type="GO" id="GO:0005737">
    <property type="term" value="C:cytoplasm"/>
    <property type="evidence" value="ECO:0007669"/>
    <property type="project" value="TreeGrafter"/>
</dbReference>
<dbReference type="GO" id="GO:0004087">
    <property type="term" value="F:carbamoyl-phosphate synthase (ammonia) activity"/>
    <property type="evidence" value="ECO:0007669"/>
    <property type="project" value="UniProtKB-EC"/>
</dbReference>
<keyword evidence="12" id="KW-0460">Magnesium</keyword>
<feature type="binding site" evidence="18">
    <location>
        <position position="298"/>
    </location>
    <ligand>
        <name>Mn(2+)</name>
        <dbReference type="ChEBI" id="CHEBI:29035"/>
        <label>2</label>
    </ligand>
</feature>
<dbReference type="SUPFAM" id="SSF56059">
    <property type="entry name" value="Glutathione synthetase ATP-binding domain-like"/>
    <property type="match status" value="2"/>
</dbReference>
<evidence type="ECO:0000256" key="6">
    <source>
        <dbReference type="ARBA" id="ARBA00022598"/>
    </source>
</evidence>
<dbReference type="PANTHER" id="PTHR11405:SF53">
    <property type="entry name" value="CARBAMOYL-PHOSPHATE SYNTHASE [AMMONIA], MITOCHONDRIAL"/>
    <property type="match status" value="1"/>
</dbReference>
<feature type="binding site" evidence="18">
    <location>
        <position position="838"/>
    </location>
    <ligand>
        <name>Mg(2+)</name>
        <dbReference type="ChEBI" id="CHEBI:18420"/>
        <label>4</label>
    </ligand>
</feature>
<dbReference type="FunFam" id="3.30.1490.20:FF:000001">
    <property type="entry name" value="Carbamoyl-phosphate synthase large chain"/>
    <property type="match status" value="1"/>
</dbReference>
<keyword evidence="13 18" id="KW-0665">Pyrimidine biosynthesis</keyword>
<comment type="catalytic activity">
    <reaction evidence="18">
        <text>hydrogencarbonate + L-glutamine + 2 ATP + H2O = carbamoyl phosphate + L-glutamate + 2 ADP + phosphate + 2 H(+)</text>
        <dbReference type="Rhea" id="RHEA:18633"/>
        <dbReference type="ChEBI" id="CHEBI:15377"/>
        <dbReference type="ChEBI" id="CHEBI:15378"/>
        <dbReference type="ChEBI" id="CHEBI:17544"/>
        <dbReference type="ChEBI" id="CHEBI:29985"/>
        <dbReference type="ChEBI" id="CHEBI:30616"/>
        <dbReference type="ChEBI" id="CHEBI:43474"/>
        <dbReference type="ChEBI" id="CHEBI:58228"/>
        <dbReference type="ChEBI" id="CHEBI:58359"/>
        <dbReference type="ChEBI" id="CHEBI:456216"/>
        <dbReference type="EC" id="6.3.5.5"/>
    </reaction>
</comment>
<feature type="binding site" evidence="18">
    <location>
        <position position="840"/>
    </location>
    <ligand>
        <name>Mg(2+)</name>
        <dbReference type="ChEBI" id="CHEBI:18420"/>
        <label>4</label>
    </ligand>
</feature>
<keyword evidence="22" id="KW-1185">Reference proteome</keyword>
<feature type="binding site" evidence="18">
    <location>
        <position position="215"/>
    </location>
    <ligand>
        <name>ATP</name>
        <dbReference type="ChEBI" id="CHEBI:30616"/>
        <label>1</label>
    </ligand>
</feature>
<feature type="binding site" evidence="18">
    <location>
        <position position="296"/>
    </location>
    <ligand>
        <name>Mg(2+)</name>
        <dbReference type="ChEBI" id="CHEBI:18420"/>
        <label>1</label>
    </ligand>
</feature>
<feature type="binding site" evidence="18">
    <location>
        <position position="840"/>
    </location>
    <ligand>
        <name>Mn(2+)</name>
        <dbReference type="ChEBI" id="CHEBI:29035"/>
        <label>4</label>
    </ligand>
</feature>
<dbReference type="InterPro" id="IPR033937">
    <property type="entry name" value="MGS_CPS_CarB"/>
</dbReference>
<feature type="binding site" evidence="18">
    <location>
        <position position="826"/>
    </location>
    <ligand>
        <name>ATP</name>
        <dbReference type="ChEBI" id="CHEBI:30616"/>
        <label>2</label>
    </ligand>
</feature>
<dbReference type="GO" id="GO:0005524">
    <property type="term" value="F:ATP binding"/>
    <property type="evidence" value="ECO:0007669"/>
    <property type="project" value="UniProtKB-UniRule"/>
</dbReference>
<evidence type="ECO:0000256" key="10">
    <source>
        <dbReference type="ARBA" id="ARBA00022741"/>
    </source>
</evidence>
<dbReference type="InterPro" id="IPR036914">
    <property type="entry name" value="MGS-like_dom_sf"/>
</dbReference>
<dbReference type="EC" id="6.3.5.5" evidence="18"/>
<feature type="binding site" evidence="18">
    <location>
        <position position="129"/>
    </location>
    <ligand>
        <name>ATP</name>
        <dbReference type="ChEBI" id="CHEBI:30616"/>
        <label>1</label>
    </ligand>
</feature>
<evidence type="ECO:0000256" key="17">
    <source>
        <dbReference type="ARBA" id="ARBA00062056"/>
    </source>
</evidence>
<feature type="region of interest" description="Carboxyphosphate synthetic domain" evidence="18">
    <location>
        <begin position="1"/>
        <end position="399"/>
    </location>
</feature>
<feature type="binding site" evidence="18">
    <location>
        <position position="284"/>
    </location>
    <ligand>
        <name>Mg(2+)</name>
        <dbReference type="ChEBI" id="CHEBI:18420"/>
        <label>1</label>
    </ligand>
</feature>
<feature type="binding site" evidence="18">
    <location>
        <position position="758"/>
    </location>
    <ligand>
        <name>ATP</name>
        <dbReference type="ChEBI" id="CHEBI:30616"/>
        <label>2</label>
    </ligand>
</feature>
<protein>
    <recommendedName>
        <fullName evidence="18">Carbamoyl phosphate synthase large chain</fullName>
        <ecNumber evidence="18">6.3.4.16</ecNumber>
        <ecNumber evidence="18">6.3.5.5</ecNumber>
    </recommendedName>
    <alternativeName>
        <fullName evidence="18">Carbamoyl phosphate synthetase ammonia chain</fullName>
    </alternativeName>
</protein>
<dbReference type="Pfam" id="PF02142">
    <property type="entry name" value="MGS"/>
    <property type="match status" value="1"/>
</dbReference>
<keyword evidence="11 18" id="KW-0067">ATP-binding</keyword>
<dbReference type="CDD" id="cd01424">
    <property type="entry name" value="MGS_CPS_II"/>
    <property type="match status" value="1"/>
</dbReference>
<keyword evidence="9 18" id="KW-0677">Repeat</keyword>
<feature type="binding site" evidence="18">
    <location>
        <position position="783"/>
    </location>
    <ligand>
        <name>ATP</name>
        <dbReference type="ChEBI" id="CHEBI:30616"/>
        <label>2</label>
    </ligand>
</feature>
<feature type="binding site" evidence="18">
    <location>
        <position position="284"/>
    </location>
    <ligand>
        <name>Mn(2+)</name>
        <dbReference type="ChEBI" id="CHEBI:29035"/>
        <label>1</label>
    </ligand>
</feature>
<dbReference type="FunFam" id="3.40.50.20:FF:000001">
    <property type="entry name" value="Carbamoyl-phosphate synthase large chain"/>
    <property type="match status" value="1"/>
</dbReference>
<organism evidence="21 22">
    <name type="scientific">Methanolobus chelungpuianus</name>
    <dbReference type="NCBI Taxonomy" id="502115"/>
    <lineage>
        <taxon>Archaea</taxon>
        <taxon>Methanobacteriati</taxon>
        <taxon>Methanobacteriota</taxon>
        <taxon>Stenosarchaea group</taxon>
        <taxon>Methanomicrobia</taxon>
        <taxon>Methanosarcinales</taxon>
        <taxon>Methanosarcinaceae</taxon>
        <taxon>Methanolobus</taxon>
    </lineage>
</organism>
<dbReference type="GO" id="GO:0006541">
    <property type="term" value="P:glutamine metabolic process"/>
    <property type="evidence" value="ECO:0007669"/>
    <property type="project" value="TreeGrafter"/>
</dbReference>
<feature type="binding site" evidence="18">
    <location>
        <position position="753"/>
    </location>
    <ligand>
        <name>ATP</name>
        <dbReference type="ChEBI" id="CHEBI:30616"/>
        <label>2</label>
    </ligand>
</feature>
<evidence type="ECO:0000259" key="20">
    <source>
        <dbReference type="PROSITE" id="PS51855"/>
    </source>
</evidence>
<dbReference type="PROSITE" id="PS50975">
    <property type="entry name" value="ATP_GRASP"/>
    <property type="match status" value="2"/>
</dbReference>
<comment type="caution">
    <text evidence="18">Lacks conserved residue(s) required for the propagation of feature annotation.</text>
</comment>
<gene>
    <name evidence="18" type="primary">carB</name>
    <name evidence="21" type="ORF">PV02_11865</name>
</gene>
<dbReference type="GO" id="GO:0004088">
    <property type="term" value="F:carbamoyl-phosphate synthase (glutamine-hydrolyzing) activity"/>
    <property type="evidence" value="ECO:0007669"/>
    <property type="project" value="UniProtKB-UniRule"/>
</dbReference>
<feature type="region of interest" description="Allosteric domain" evidence="18">
    <location>
        <begin position="938"/>
        <end position="1077"/>
    </location>
</feature>
<feature type="binding site" evidence="18">
    <location>
        <position position="786"/>
    </location>
    <ligand>
        <name>ATP</name>
        <dbReference type="ChEBI" id="CHEBI:30616"/>
        <label>2</label>
    </ligand>
</feature>
<accession>A0AAE3KYJ5</accession>
<keyword evidence="14" id="KW-0464">Manganese</keyword>
<feature type="binding site" evidence="18">
    <location>
        <position position="284"/>
    </location>
    <ligand>
        <name>ATP</name>
        <dbReference type="ChEBI" id="CHEBI:30616"/>
        <label>1</label>
    </ligand>
</feature>
<dbReference type="Gene3D" id="1.10.1030.10">
    <property type="entry name" value="Carbamoyl-phosphate synthetase, large subunit oligomerisation domain"/>
    <property type="match status" value="1"/>
</dbReference>
<feature type="binding site" evidence="18">
    <location>
        <position position="243"/>
    </location>
    <ligand>
        <name>ATP</name>
        <dbReference type="ChEBI" id="CHEBI:30616"/>
        <label>1</label>
    </ligand>
</feature>
<evidence type="ECO:0000256" key="15">
    <source>
        <dbReference type="ARBA" id="ARBA00047359"/>
    </source>
</evidence>
<dbReference type="HAMAP" id="MF_01210_B">
    <property type="entry name" value="CPSase_L_chain_B"/>
    <property type="match status" value="1"/>
</dbReference>
<dbReference type="InterPro" id="IPR016185">
    <property type="entry name" value="PreATP-grasp_dom_sf"/>
</dbReference>
<dbReference type="Gene3D" id="3.30.1490.20">
    <property type="entry name" value="ATP-grasp fold, A domain"/>
    <property type="match status" value="1"/>
</dbReference>
<evidence type="ECO:0000259" key="19">
    <source>
        <dbReference type="PROSITE" id="PS50975"/>
    </source>
</evidence>
<feature type="domain" description="ATP-grasp" evidence="19">
    <location>
        <begin position="133"/>
        <end position="325"/>
    </location>
</feature>
<evidence type="ECO:0000256" key="8">
    <source>
        <dbReference type="ARBA" id="ARBA00022723"/>
    </source>
</evidence>
<feature type="binding site" evidence="18">
    <location>
        <position position="210"/>
    </location>
    <ligand>
        <name>ATP</name>
        <dbReference type="ChEBI" id="CHEBI:30616"/>
        <label>1</label>
    </ligand>
</feature>
<evidence type="ECO:0000256" key="9">
    <source>
        <dbReference type="ARBA" id="ARBA00022737"/>
    </source>
</evidence>
<dbReference type="InterPro" id="IPR005479">
    <property type="entry name" value="CPAse_ATP-bd"/>
</dbReference>
<feature type="domain" description="MGS-like" evidence="20">
    <location>
        <begin position="936"/>
        <end position="1076"/>
    </location>
</feature>
<evidence type="ECO:0000256" key="14">
    <source>
        <dbReference type="ARBA" id="ARBA00023211"/>
    </source>
</evidence>
<comment type="caution">
    <text evidence="21">The sequence shown here is derived from an EMBL/GenBank/DDBJ whole genome shotgun (WGS) entry which is preliminary data.</text>
</comment>
<dbReference type="InterPro" id="IPR013815">
    <property type="entry name" value="ATP_grasp_subdomain_1"/>
</dbReference>
<reference evidence="21 22" key="1">
    <citation type="journal article" date="2011" name="Appl. Environ. Microbiol.">
        <title>Methanogenic archaea isolated from Taiwan's Chelungpu fault.</title>
        <authorList>
            <person name="Wu S.Y."/>
            <person name="Lai M.C."/>
        </authorList>
    </citation>
    <scope>NUCLEOTIDE SEQUENCE [LARGE SCALE GENOMIC DNA]</scope>
    <source>
        <strain evidence="21 22">St545Mb</strain>
    </source>
</reference>
<feature type="binding site" evidence="18">
    <location>
        <position position="175"/>
    </location>
    <ligand>
        <name>ATP</name>
        <dbReference type="ChEBI" id="CHEBI:30616"/>
        <label>1</label>
    </ligand>
</feature>
<dbReference type="EMBL" id="JTEO01000010">
    <property type="protein sequence ID" value="MCQ6963757.1"/>
    <property type="molecule type" value="Genomic_DNA"/>
</dbReference>
<feature type="domain" description="ATP-grasp" evidence="19">
    <location>
        <begin position="676"/>
        <end position="867"/>
    </location>
</feature>
<evidence type="ECO:0000313" key="21">
    <source>
        <dbReference type="EMBL" id="MCQ6963757.1"/>
    </source>
</evidence>
<dbReference type="GO" id="GO:0006526">
    <property type="term" value="P:L-arginine biosynthetic process"/>
    <property type="evidence" value="ECO:0007669"/>
    <property type="project" value="UniProtKB-UniRule"/>
</dbReference>
<dbReference type="FunFam" id="3.30.470.20:FF:000001">
    <property type="entry name" value="Carbamoyl-phosphate synthase large chain"/>
    <property type="match status" value="1"/>
</dbReference>
<dbReference type="NCBIfam" id="NF003671">
    <property type="entry name" value="PRK05294.1"/>
    <property type="match status" value="1"/>
</dbReference>
<comment type="pathway">
    <text evidence="2 18">Pyrimidine metabolism; UMP biosynthesis via de novo pathway; (S)-dihydroorotate from bicarbonate: step 1/3.</text>
</comment>
<comment type="catalytic activity">
    <reaction evidence="15 18">
        <text>hydrogencarbonate + NH4(+) + 2 ATP = carbamoyl phosphate + 2 ADP + phosphate + 2 H(+)</text>
        <dbReference type="Rhea" id="RHEA:18029"/>
        <dbReference type="ChEBI" id="CHEBI:15378"/>
        <dbReference type="ChEBI" id="CHEBI:17544"/>
        <dbReference type="ChEBI" id="CHEBI:28938"/>
        <dbReference type="ChEBI" id="CHEBI:30616"/>
        <dbReference type="ChEBI" id="CHEBI:43474"/>
        <dbReference type="ChEBI" id="CHEBI:58228"/>
        <dbReference type="ChEBI" id="CHEBI:456216"/>
        <dbReference type="EC" id="6.3.4.16"/>
    </reaction>
</comment>
<dbReference type="InterPro" id="IPR011607">
    <property type="entry name" value="MGS-like_dom"/>
</dbReference>
<feature type="binding site" evidence="18">
    <location>
        <position position="826"/>
    </location>
    <ligand>
        <name>Mn(2+)</name>
        <dbReference type="ChEBI" id="CHEBI:29035"/>
        <label>3</label>
    </ligand>
</feature>
<dbReference type="SUPFAM" id="SSF52335">
    <property type="entry name" value="Methylglyoxal synthase-like"/>
    <property type="match status" value="1"/>
</dbReference>
<keyword evidence="10 18" id="KW-0547">Nucleotide-binding</keyword>
<feature type="binding site" evidence="18">
    <location>
        <position position="169"/>
    </location>
    <ligand>
        <name>ATP</name>
        <dbReference type="ChEBI" id="CHEBI:30616"/>
        <label>1</label>
    </ligand>
</feature>
<evidence type="ECO:0000256" key="11">
    <source>
        <dbReference type="ARBA" id="ARBA00022840"/>
    </source>
</evidence>
<feature type="binding site" evidence="18">
    <location>
        <position position="838"/>
    </location>
    <ligand>
        <name>Mg(2+)</name>
        <dbReference type="ChEBI" id="CHEBI:18420"/>
        <label>3</label>
    </ligand>
</feature>
<dbReference type="AlphaFoldDB" id="A0AAE3KYJ5"/>
<dbReference type="Pfam" id="PF02787">
    <property type="entry name" value="CPSase_L_D3"/>
    <property type="match status" value="1"/>
</dbReference>
<keyword evidence="5 18" id="KW-0055">Arginine biosynthesis</keyword>
<dbReference type="SMART" id="SM00851">
    <property type="entry name" value="MGS"/>
    <property type="match status" value="1"/>
</dbReference>
<evidence type="ECO:0000256" key="4">
    <source>
        <dbReference type="ARBA" id="ARBA00009799"/>
    </source>
</evidence>
<dbReference type="GO" id="GO:0044205">
    <property type="term" value="P:'de novo' UMP biosynthetic process"/>
    <property type="evidence" value="ECO:0007669"/>
    <property type="project" value="UniProtKB-UniRule"/>
</dbReference>
<dbReference type="InterPro" id="IPR011761">
    <property type="entry name" value="ATP-grasp"/>
</dbReference>
<dbReference type="FunFam" id="3.30.470.20:FF:000013">
    <property type="entry name" value="Carbamoyl-phosphate synthase large chain"/>
    <property type="match status" value="1"/>
</dbReference>
<dbReference type="PROSITE" id="PS00866">
    <property type="entry name" value="CPSASE_1"/>
    <property type="match status" value="1"/>
</dbReference>
<evidence type="ECO:0000256" key="12">
    <source>
        <dbReference type="ARBA" id="ARBA00022842"/>
    </source>
</evidence>
<dbReference type="InterPro" id="IPR058047">
    <property type="entry name" value="CPSase_preATP-grasp"/>
</dbReference>
<evidence type="ECO:0000256" key="7">
    <source>
        <dbReference type="ARBA" id="ARBA00022605"/>
    </source>
</evidence>
<dbReference type="Pfam" id="PF02786">
    <property type="entry name" value="CPSase_L_D2"/>
    <property type="match status" value="2"/>
</dbReference>
<comment type="similarity">
    <text evidence="4 18">Belongs to the CarB family.</text>
</comment>
<dbReference type="PROSITE" id="PS51855">
    <property type="entry name" value="MGS"/>
    <property type="match status" value="1"/>
</dbReference>
<dbReference type="SUPFAM" id="SSF48108">
    <property type="entry name" value="Carbamoyl phosphate synthetase, large subunit connection domain"/>
    <property type="match status" value="1"/>
</dbReference>
<dbReference type="RefSeq" id="WP_256623672.1">
    <property type="nucleotide sequence ID" value="NZ_JTEO01000010.1"/>
</dbReference>
<feature type="binding site" evidence="18">
    <location>
        <position position="296"/>
    </location>
    <ligand>
        <name>Mn(2+)</name>
        <dbReference type="ChEBI" id="CHEBI:29035"/>
        <label>2</label>
    </ligand>
</feature>
<evidence type="ECO:0000256" key="13">
    <source>
        <dbReference type="ARBA" id="ARBA00022975"/>
    </source>
</evidence>